<dbReference type="Pfam" id="PF00092">
    <property type="entry name" value="VWA"/>
    <property type="match status" value="2"/>
</dbReference>
<feature type="domain" description="VWFA" evidence="1">
    <location>
        <begin position="784"/>
        <end position="974"/>
    </location>
</feature>
<dbReference type="InterPro" id="IPR051266">
    <property type="entry name" value="CLCR"/>
</dbReference>
<evidence type="ECO:0000259" key="1">
    <source>
        <dbReference type="PROSITE" id="PS50234"/>
    </source>
</evidence>
<dbReference type="PANTHER" id="PTHR10579">
    <property type="entry name" value="CALCIUM-ACTIVATED CHLORIDE CHANNEL REGULATOR"/>
    <property type="match status" value="1"/>
</dbReference>
<sequence length="1245" mass="129874">MGGDRIGLVRETCHFLIDQLTPNDYLGLFSYSGDVREDLPLLLMTPEARKLAHLVVEALQASGSTALYDGLEAGVRQQMQAEQELQVAESRVVHSCFLFTDGQATDGRQAPDDIVAGLQVLQAPTDQHMTVHTFGFGAGHSVELLQAVAEAQSGIYYFIKTSEDIATGFGDALGGLLSVVAKNVRVGIRPAPAAALTAFRSGGRMLGSALSAPATSTPSLLSAFGTPSRHSASSAQAAAVVPTAAAFNDMFAEETRECLAVLSIQATGPGTEGVVAVAVVAEVDLEYTDAATGLRVQRTLALQVVRSPAPRPEGQLPAELVFVTVARFDTLDAIEAAQRAAEEGDGRDVSGPHGLLDAHQARLAVALLKSPRLEALAEQTRVARDSIKPRARFDQEGTAARANAVQSLKQQRVGTSTFGCAKYAEQYDVKAKKAYRNASARAAEEFYSKIWTPGHLDTWTPGHLDTWAPGHLGAWSPGRLDTWTPGRLNAWTPGHLGPAPGGRCKCVDMATLFNTGLAASQLPLPRRHELVAAAALAPALAPVFQAGEQPVPAVADLDAQLQALCERVRAAPPAAPAAHAVAGVPVVPLPSEAAAAAGEAVGALSLSAVPEYKQYGVSEGEVVRAVISVKAAAEASQRAQVALTCVLDRSGSMNGDLIGLASQLPLPRRHELVAAAAQAPALAPVFQAGEQPVPAVADLDAQLQALCERVRAAPPAAPAAPAAVGVPVVPLPSEAAAAAGEAVGALSLSAVPEYEQYGVSEGEVVRAVISVKAAAEASQRAQVALTCVLDRSGSMNGDLIGLVKETCHFLIDQLTPNDYLGLFSYSGDVREDLPLLLMTPEARKLAHLVVEELQADGSTALYDGLEAGVRQQMQAEQELQVAGSRVVHTCFLFTDGQATDGPRQPDAIVAGLQVLQAPTDQHVTVHTFGFGDGHSVELLQAVAEAQSGIYYFIKTSEDIATGFGDALGGLLSVVAKNVRVGIRPAPAAALTAFRSGGRMLGSAVSAPAVSTPSRHSAASARGARSAQAAAVVPTAAAFNDMFAEETRECLAALSIQAAGPGTEGSAAAAVVAEVDLEYTDAATGLRVQRTLALQIVRSPAPRPEGQLPAELVFVTVARFETLDAIEAAQRAAEEGDGQDVSGPHGLLDAHQARLAVAPLKSPRLEALAEQTRVARDSIRPRALFDQEGTAARANAVQSLKQQRVATSTYASPQYAAAYDVKAKKDFRYASATANEQYRSKKAIGK</sequence>
<dbReference type="Proteomes" id="UP000236333">
    <property type="component" value="Unassembled WGS sequence"/>
</dbReference>
<dbReference type="EMBL" id="PGGS01000233">
    <property type="protein sequence ID" value="PNH06506.1"/>
    <property type="molecule type" value="Genomic_DNA"/>
</dbReference>
<dbReference type="Gene3D" id="3.40.50.410">
    <property type="entry name" value="von Willebrand factor, type A domain"/>
    <property type="match status" value="2"/>
</dbReference>
<name>A0A2J8A1V1_9CHLO</name>
<keyword evidence="3" id="KW-1185">Reference proteome</keyword>
<dbReference type="SMART" id="SM00327">
    <property type="entry name" value="VWA"/>
    <property type="match status" value="2"/>
</dbReference>
<dbReference type="PROSITE" id="PS50234">
    <property type="entry name" value="VWFA"/>
    <property type="match status" value="2"/>
</dbReference>
<gene>
    <name evidence="2" type="ORF">TSOC_007145</name>
</gene>
<proteinExistence type="predicted"/>
<evidence type="ECO:0000313" key="2">
    <source>
        <dbReference type="EMBL" id="PNH06506.1"/>
    </source>
</evidence>
<accession>A0A2J8A1V1</accession>
<feature type="domain" description="VWFA" evidence="1">
    <location>
        <begin position="1"/>
        <end position="180"/>
    </location>
</feature>
<evidence type="ECO:0000313" key="3">
    <source>
        <dbReference type="Proteomes" id="UP000236333"/>
    </source>
</evidence>
<dbReference type="AlphaFoldDB" id="A0A2J8A1V1"/>
<protein>
    <recommendedName>
        <fullName evidence="1">VWFA domain-containing protein</fullName>
    </recommendedName>
</protein>
<dbReference type="OrthoDB" id="687730at2759"/>
<reference evidence="2 3" key="1">
    <citation type="journal article" date="2017" name="Mol. Biol. Evol.">
        <title>The 4-celled Tetrabaena socialis nuclear genome reveals the essential components for genetic control of cell number at the origin of multicellularity in the volvocine lineage.</title>
        <authorList>
            <person name="Featherston J."/>
            <person name="Arakaki Y."/>
            <person name="Hanschen E.R."/>
            <person name="Ferris P.J."/>
            <person name="Michod R.E."/>
            <person name="Olson B.J.S.C."/>
            <person name="Nozaki H."/>
            <person name="Durand P.M."/>
        </authorList>
    </citation>
    <scope>NUCLEOTIDE SEQUENCE [LARGE SCALE GENOMIC DNA]</scope>
    <source>
        <strain evidence="2 3">NIES-571</strain>
    </source>
</reference>
<comment type="caution">
    <text evidence="2">The sequence shown here is derived from an EMBL/GenBank/DDBJ whole genome shotgun (WGS) entry which is preliminary data.</text>
</comment>
<organism evidence="2 3">
    <name type="scientific">Tetrabaena socialis</name>
    <dbReference type="NCBI Taxonomy" id="47790"/>
    <lineage>
        <taxon>Eukaryota</taxon>
        <taxon>Viridiplantae</taxon>
        <taxon>Chlorophyta</taxon>
        <taxon>core chlorophytes</taxon>
        <taxon>Chlorophyceae</taxon>
        <taxon>CS clade</taxon>
        <taxon>Chlamydomonadales</taxon>
        <taxon>Tetrabaenaceae</taxon>
        <taxon>Tetrabaena</taxon>
    </lineage>
</organism>
<dbReference type="PANTHER" id="PTHR10579:SF43">
    <property type="entry name" value="ZINC FINGER (C3HC4-TYPE RING FINGER) FAMILY PROTEIN"/>
    <property type="match status" value="1"/>
</dbReference>
<dbReference type="InterPro" id="IPR036465">
    <property type="entry name" value="vWFA_dom_sf"/>
</dbReference>
<dbReference type="InterPro" id="IPR002035">
    <property type="entry name" value="VWF_A"/>
</dbReference>
<dbReference type="SUPFAM" id="SSF53300">
    <property type="entry name" value="vWA-like"/>
    <property type="match status" value="2"/>
</dbReference>